<evidence type="ECO:0000256" key="5">
    <source>
        <dbReference type="ARBA" id="ARBA00022617"/>
    </source>
</evidence>
<dbReference type="PRINTS" id="PR00465">
    <property type="entry name" value="EP450IV"/>
</dbReference>
<keyword evidence="12" id="KW-0472">Membrane</keyword>
<evidence type="ECO:0000256" key="6">
    <source>
        <dbReference type="ARBA" id="ARBA00022692"/>
    </source>
</evidence>
<comment type="pathway">
    <text evidence="3">Secondary metabolite biosynthesis; terpenoid biosynthesis.</text>
</comment>
<comment type="similarity">
    <text evidence="4">Belongs to the cytochrome P450 family.</text>
</comment>
<reference evidence="14 15" key="1">
    <citation type="journal article" date="2019" name="New Phytol.">
        <title>Comparative genomics reveals unique wood-decay strategies and fruiting body development in the Schizophyllaceae.</title>
        <authorList>
            <person name="Almasi E."/>
            <person name="Sahu N."/>
            <person name="Krizsan K."/>
            <person name="Balint B."/>
            <person name="Kovacs G.M."/>
            <person name="Kiss B."/>
            <person name="Cseklye J."/>
            <person name="Drula E."/>
            <person name="Henrissat B."/>
            <person name="Nagy I."/>
            <person name="Chovatia M."/>
            <person name="Adam C."/>
            <person name="LaButti K."/>
            <person name="Lipzen A."/>
            <person name="Riley R."/>
            <person name="Grigoriev I.V."/>
            <person name="Nagy L.G."/>
        </authorList>
    </citation>
    <scope>NUCLEOTIDE SEQUENCE [LARGE SCALE GENOMIC DNA]</scope>
    <source>
        <strain evidence="14 15">NL-1724</strain>
    </source>
</reference>
<evidence type="ECO:0000256" key="13">
    <source>
        <dbReference type="PIRSR" id="PIRSR602403-1"/>
    </source>
</evidence>
<dbReference type="InterPro" id="IPR001128">
    <property type="entry name" value="Cyt_P450"/>
</dbReference>
<dbReference type="InterPro" id="IPR050121">
    <property type="entry name" value="Cytochrome_P450_monoxygenase"/>
</dbReference>
<evidence type="ECO:0000256" key="8">
    <source>
        <dbReference type="ARBA" id="ARBA00022989"/>
    </source>
</evidence>
<evidence type="ECO:0000256" key="1">
    <source>
        <dbReference type="ARBA" id="ARBA00001971"/>
    </source>
</evidence>
<evidence type="ECO:0000256" key="2">
    <source>
        <dbReference type="ARBA" id="ARBA00004370"/>
    </source>
</evidence>
<keyword evidence="9" id="KW-0560">Oxidoreductase</keyword>
<keyword evidence="7 13" id="KW-0479">Metal-binding</keyword>
<dbReference type="PANTHER" id="PTHR24305:SF166">
    <property type="entry name" value="CYTOCHROME P450 12A4, MITOCHONDRIAL-RELATED"/>
    <property type="match status" value="1"/>
</dbReference>
<dbReference type="GO" id="GO:0004497">
    <property type="term" value="F:monooxygenase activity"/>
    <property type="evidence" value="ECO:0007669"/>
    <property type="project" value="UniProtKB-KW"/>
</dbReference>
<comment type="caution">
    <text evidence="14">The sequence shown here is derived from an EMBL/GenBank/DDBJ whole genome shotgun (WGS) entry which is preliminary data.</text>
</comment>
<sequence>MGWSWCVYCHIEWDALADGTQGDRILTTDARALHHIVTRDDIYQKPEPTRYNLARIVGPGVLVLEGDQHKQQRRIMNPAFGSTQIRELTPTFLELSDKLRDCWLRAIEAQGGSSARLNALSELSRMTLDVIGKAGFGYDFNTLDDGEESNELSRAFSVLFGAPGGASRYWFMLQSRIPVLRPFKSMGDTPEKHASRTMDRIGRKLLKDARTEAEQAEKAGSSDFKGRDLFSVLVRANMATDLPDRLRMSDEDVLAQVPTFMVAGHETTATGTTWAIYQLTQDMSIQARLREELRTLDTDTPTLEELNSLPYLENFVKEVLRFYAPVPWTSREAMRDDVIPLAEPYTDTKGRVCNEIRVRKGQQFIIPIHCLHLVKSIWGEDADEFKPERWESPPDAIKGIPSVWSHLFSFLGGSHACIGFRFSVAEMKALLFVLVRAFEFELGVSPEDIKVRASVVQRPALKSEPQSTAQLPIIVRRAA</sequence>
<dbReference type="OrthoDB" id="1470350at2759"/>
<dbReference type="Gene3D" id="1.10.630.10">
    <property type="entry name" value="Cytochrome P450"/>
    <property type="match status" value="1"/>
</dbReference>
<accession>A0A550BSL5</accession>
<keyword evidence="6" id="KW-0812">Transmembrane</keyword>
<dbReference type="Pfam" id="PF00067">
    <property type="entry name" value="p450"/>
    <property type="match status" value="1"/>
</dbReference>
<keyword evidence="11" id="KW-0503">Monooxygenase</keyword>
<evidence type="ECO:0000256" key="4">
    <source>
        <dbReference type="ARBA" id="ARBA00010617"/>
    </source>
</evidence>
<dbReference type="InterPro" id="IPR036396">
    <property type="entry name" value="Cyt_P450_sf"/>
</dbReference>
<evidence type="ECO:0000313" key="15">
    <source>
        <dbReference type="Proteomes" id="UP000320762"/>
    </source>
</evidence>
<dbReference type="InterPro" id="IPR002403">
    <property type="entry name" value="Cyt_P450_E_grp-IV"/>
</dbReference>
<evidence type="ECO:0000256" key="10">
    <source>
        <dbReference type="ARBA" id="ARBA00023004"/>
    </source>
</evidence>
<dbReference type="GO" id="GO:0005506">
    <property type="term" value="F:iron ion binding"/>
    <property type="evidence" value="ECO:0007669"/>
    <property type="project" value="InterPro"/>
</dbReference>
<dbReference type="PANTHER" id="PTHR24305">
    <property type="entry name" value="CYTOCHROME P450"/>
    <property type="match status" value="1"/>
</dbReference>
<evidence type="ECO:0000256" key="3">
    <source>
        <dbReference type="ARBA" id="ARBA00004721"/>
    </source>
</evidence>
<gene>
    <name evidence="14" type="ORF">BD626DRAFT_416954</name>
</gene>
<keyword evidence="15" id="KW-1185">Reference proteome</keyword>
<dbReference type="GO" id="GO:0016705">
    <property type="term" value="F:oxidoreductase activity, acting on paired donors, with incorporation or reduction of molecular oxygen"/>
    <property type="evidence" value="ECO:0007669"/>
    <property type="project" value="InterPro"/>
</dbReference>
<dbReference type="EMBL" id="VDMD01000127">
    <property type="protein sequence ID" value="TRM55491.1"/>
    <property type="molecule type" value="Genomic_DNA"/>
</dbReference>
<dbReference type="PRINTS" id="PR00385">
    <property type="entry name" value="P450"/>
</dbReference>
<keyword evidence="8" id="KW-1133">Transmembrane helix</keyword>
<dbReference type="GO" id="GO:0016020">
    <property type="term" value="C:membrane"/>
    <property type="evidence" value="ECO:0007669"/>
    <property type="project" value="UniProtKB-SubCell"/>
</dbReference>
<evidence type="ECO:0000256" key="9">
    <source>
        <dbReference type="ARBA" id="ARBA00023002"/>
    </source>
</evidence>
<comment type="subcellular location">
    <subcellularLocation>
        <location evidence="2">Membrane</location>
    </subcellularLocation>
</comment>
<dbReference type="CDD" id="cd11069">
    <property type="entry name" value="CYP_FUM15-like"/>
    <property type="match status" value="1"/>
</dbReference>
<dbReference type="SUPFAM" id="SSF48264">
    <property type="entry name" value="Cytochrome P450"/>
    <property type="match status" value="1"/>
</dbReference>
<keyword evidence="5 13" id="KW-0349">Heme</keyword>
<feature type="binding site" description="axial binding residue" evidence="13">
    <location>
        <position position="417"/>
    </location>
    <ligand>
        <name>heme</name>
        <dbReference type="ChEBI" id="CHEBI:30413"/>
    </ligand>
    <ligandPart>
        <name>Fe</name>
        <dbReference type="ChEBI" id="CHEBI:18248"/>
    </ligandPart>
</feature>
<proteinExistence type="inferred from homology"/>
<evidence type="ECO:0000256" key="12">
    <source>
        <dbReference type="ARBA" id="ARBA00023136"/>
    </source>
</evidence>
<dbReference type="STRING" id="97359.A0A550BSL5"/>
<evidence type="ECO:0000313" key="14">
    <source>
        <dbReference type="EMBL" id="TRM55491.1"/>
    </source>
</evidence>
<organism evidence="14 15">
    <name type="scientific">Schizophyllum amplum</name>
    <dbReference type="NCBI Taxonomy" id="97359"/>
    <lineage>
        <taxon>Eukaryota</taxon>
        <taxon>Fungi</taxon>
        <taxon>Dikarya</taxon>
        <taxon>Basidiomycota</taxon>
        <taxon>Agaricomycotina</taxon>
        <taxon>Agaricomycetes</taxon>
        <taxon>Agaricomycetidae</taxon>
        <taxon>Agaricales</taxon>
        <taxon>Schizophyllaceae</taxon>
        <taxon>Schizophyllum</taxon>
    </lineage>
</organism>
<protein>
    <submittedName>
        <fullName evidence="14">Cytochrome P450</fullName>
    </submittedName>
</protein>
<dbReference type="AlphaFoldDB" id="A0A550BSL5"/>
<evidence type="ECO:0000256" key="11">
    <source>
        <dbReference type="ARBA" id="ARBA00023033"/>
    </source>
</evidence>
<evidence type="ECO:0000256" key="7">
    <source>
        <dbReference type="ARBA" id="ARBA00022723"/>
    </source>
</evidence>
<dbReference type="Proteomes" id="UP000320762">
    <property type="component" value="Unassembled WGS sequence"/>
</dbReference>
<name>A0A550BSL5_9AGAR</name>
<keyword evidence="10 13" id="KW-0408">Iron</keyword>
<comment type="cofactor">
    <cofactor evidence="1 13">
        <name>heme</name>
        <dbReference type="ChEBI" id="CHEBI:30413"/>
    </cofactor>
</comment>
<dbReference type="GO" id="GO:0020037">
    <property type="term" value="F:heme binding"/>
    <property type="evidence" value="ECO:0007669"/>
    <property type="project" value="InterPro"/>
</dbReference>